<dbReference type="InParanoid" id="A0A423XF75"/>
<dbReference type="AlphaFoldDB" id="A0A423XF75"/>
<sequence length="271" mass="29558">MAPGVEDWGAKLSSIQYKYHDKAIQAMLELRQAEANELRRLQQELRGANGNIGNESSVESQMSVSRTMSAGTSSSGTPSSLSTLMDATLTDVDDAFATIPLNSRKSYLSPNTVLPRIVNTAADGSGSNRLNSHISPRLSLRHRIRNDTWRTSKHRRAETTVAYNGCGDDDGSLSSSSVEDIPARVHRILDKSNEQPECSSSAACGASPAKHRAIASTAEHSRQDYDDHISDDTSRGTMNLTSQGIRRNAARGARPEPGSLKMKRPPRQKRR</sequence>
<feature type="compositionally biased region" description="Low complexity" evidence="1">
    <location>
        <begin position="63"/>
        <end position="80"/>
    </location>
</feature>
<evidence type="ECO:0000313" key="2">
    <source>
        <dbReference type="EMBL" id="ROW14826.1"/>
    </source>
</evidence>
<feature type="compositionally biased region" description="Basic and acidic residues" evidence="1">
    <location>
        <begin position="219"/>
        <end position="234"/>
    </location>
</feature>
<feature type="compositionally biased region" description="Polar residues" evidence="1">
    <location>
        <begin position="235"/>
        <end position="245"/>
    </location>
</feature>
<accession>A0A423XF75</accession>
<feature type="compositionally biased region" description="Polar residues" evidence="1">
    <location>
        <begin position="51"/>
        <end position="62"/>
    </location>
</feature>
<gene>
    <name evidence="2" type="ORF">VPNG_03673</name>
</gene>
<feature type="region of interest" description="Disordered" evidence="1">
    <location>
        <begin position="46"/>
        <end position="80"/>
    </location>
</feature>
<proteinExistence type="predicted"/>
<evidence type="ECO:0000256" key="1">
    <source>
        <dbReference type="SAM" id="MobiDB-lite"/>
    </source>
</evidence>
<feature type="compositionally biased region" description="Basic residues" evidence="1">
    <location>
        <begin position="261"/>
        <end position="271"/>
    </location>
</feature>
<protein>
    <submittedName>
        <fullName evidence="2">Uncharacterized protein</fullName>
    </submittedName>
</protein>
<comment type="caution">
    <text evidence="2">The sequence shown here is derived from an EMBL/GenBank/DDBJ whole genome shotgun (WGS) entry which is preliminary data.</text>
</comment>
<reference evidence="2 3" key="1">
    <citation type="submission" date="2015-09" db="EMBL/GenBank/DDBJ databases">
        <title>Host preference determinants of Valsa canker pathogens revealed by comparative genomics.</title>
        <authorList>
            <person name="Yin Z."/>
            <person name="Huang L."/>
        </authorList>
    </citation>
    <scope>NUCLEOTIDE SEQUENCE [LARGE SCALE GENOMIC DNA]</scope>
    <source>
        <strain evidence="2 3">SXYLt</strain>
    </source>
</reference>
<name>A0A423XF75_9PEZI</name>
<feature type="region of interest" description="Disordered" evidence="1">
    <location>
        <begin position="191"/>
        <end position="271"/>
    </location>
</feature>
<evidence type="ECO:0000313" key="3">
    <source>
        <dbReference type="Proteomes" id="UP000285146"/>
    </source>
</evidence>
<keyword evidence="3" id="KW-1185">Reference proteome</keyword>
<dbReference type="EMBL" id="LKEB01000012">
    <property type="protein sequence ID" value="ROW14826.1"/>
    <property type="molecule type" value="Genomic_DNA"/>
</dbReference>
<organism evidence="2 3">
    <name type="scientific">Cytospora leucostoma</name>
    <dbReference type="NCBI Taxonomy" id="1230097"/>
    <lineage>
        <taxon>Eukaryota</taxon>
        <taxon>Fungi</taxon>
        <taxon>Dikarya</taxon>
        <taxon>Ascomycota</taxon>
        <taxon>Pezizomycotina</taxon>
        <taxon>Sordariomycetes</taxon>
        <taxon>Sordariomycetidae</taxon>
        <taxon>Diaporthales</taxon>
        <taxon>Cytosporaceae</taxon>
        <taxon>Cytospora</taxon>
    </lineage>
</organism>
<feature type="compositionally biased region" description="Low complexity" evidence="1">
    <location>
        <begin position="198"/>
        <end position="208"/>
    </location>
</feature>
<dbReference type="Proteomes" id="UP000285146">
    <property type="component" value="Unassembled WGS sequence"/>
</dbReference>